<feature type="signal peptide" evidence="2">
    <location>
        <begin position="1"/>
        <end position="20"/>
    </location>
</feature>
<dbReference type="Gene3D" id="2.60.40.1880">
    <property type="entry name" value="Invasion associated locus B (IalB) protein"/>
    <property type="match status" value="1"/>
</dbReference>
<comment type="caution">
    <text evidence="3">The sequence shown here is derived from an EMBL/GenBank/DDBJ whole genome shotgun (WGS) entry which is preliminary data.</text>
</comment>
<dbReference type="EMBL" id="JBHUGH010000009">
    <property type="protein sequence ID" value="MFD1912923.1"/>
    <property type="molecule type" value="Genomic_DNA"/>
</dbReference>
<dbReference type="Proteomes" id="UP001597353">
    <property type="component" value="Unassembled WGS sequence"/>
</dbReference>
<gene>
    <name evidence="3" type="ORF">ACFSGJ_11945</name>
</gene>
<protein>
    <submittedName>
        <fullName evidence="3">Invasion associated locus B family protein</fullName>
    </submittedName>
</protein>
<name>A0ABW4S768_9RHOB</name>
<reference evidence="4" key="1">
    <citation type="journal article" date="2019" name="Int. J. Syst. Evol. Microbiol.">
        <title>The Global Catalogue of Microorganisms (GCM) 10K type strain sequencing project: providing services to taxonomists for standard genome sequencing and annotation.</title>
        <authorList>
            <consortium name="The Broad Institute Genomics Platform"/>
            <consortium name="The Broad Institute Genome Sequencing Center for Infectious Disease"/>
            <person name="Wu L."/>
            <person name="Ma J."/>
        </authorList>
    </citation>
    <scope>NUCLEOTIDE SEQUENCE [LARGE SCALE GENOMIC DNA]</scope>
    <source>
        <strain evidence="4">CGMCC 4.7242</strain>
    </source>
</reference>
<keyword evidence="2" id="KW-0732">Signal</keyword>
<dbReference type="RefSeq" id="WP_390262382.1">
    <property type="nucleotide sequence ID" value="NZ_JBHUGH010000009.1"/>
</dbReference>
<evidence type="ECO:0000313" key="4">
    <source>
        <dbReference type="Proteomes" id="UP001597353"/>
    </source>
</evidence>
<dbReference type="InterPro" id="IPR038696">
    <property type="entry name" value="IalB_sf"/>
</dbReference>
<dbReference type="InterPro" id="IPR010642">
    <property type="entry name" value="Invasion_prot_B"/>
</dbReference>
<proteinExistence type="predicted"/>
<feature type="region of interest" description="Disordered" evidence="1">
    <location>
        <begin position="22"/>
        <end position="48"/>
    </location>
</feature>
<feature type="chain" id="PRO_5046243913" evidence="2">
    <location>
        <begin position="21"/>
        <end position="210"/>
    </location>
</feature>
<organism evidence="3 4">
    <name type="scientific">Halodurantibacterium flavum</name>
    <dbReference type="NCBI Taxonomy" id="1382802"/>
    <lineage>
        <taxon>Bacteria</taxon>
        <taxon>Pseudomonadati</taxon>
        <taxon>Pseudomonadota</taxon>
        <taxon>Alphaproteobacteria</taxon>
        <taxon>Rhodobacterales</taxon>
        <taxon>Paracoccaceae</taxon>
        <taxon>Halodurantibacterium</taxon>
    </lineage>
</organism>
<sequence length="210" mass="21852">MSGLAAAILCAMALPLAAQDAPAEPATPAETTEAPAAPAPVPGDLSLGEEIGGDEIGDAYVAETFGDWEMRCIRAPEGQDPCQLYQLLDDAEGNSVAEISLFSLPDGQQAAAGATIVTPLETLLTQQITLQVDGATAKRYPFTWCSMAGCVARVGFTQAEVDAFKRGNRATMTIVPVVAPDQQVALDISLQGFTAGYDAVAAHNDELPEE</sequence>
<accession>A0ABW4S768</accession>
<evidence type="ECO:0000256" key="2">
    <source>
        <dbReference type="SAM" id="SignalP"/>
    </source>
</evidence>
<keyword evidence="4" id="KW-1185">Reference proteome</keyword>
<dbReference type="Pfam" id="PF06776">
    <property type="entry name" value="IalB"/>
    <property type="match status" value="1"/>
</dbReference>
<evidence type="ECO:0000313" key="3">
    <source>
        <dbReference type="EMBL" id="MFD1912923.1"/>
    </source>
</evidence>
<evidence type="ECO:0000256" key="1">
    <source>
        <dbReference type="SAM" id="MobiDB-lite"/>
    </source>
</evidence>